<dbReference type="PANTHER" id="PTHR31881:SF6">
    <property type="entry name" value="OS09G0494600 PROTEIN"/>
    <property type="match status" value="1"/>
</dbReference>
<keyword evidence="1" id="KW-1133">Transmembrane helix</keyword>
<protein>
    <submittedName>
        <fullName evidence="2">Putative membrane protein</fullName>
    </submittedName>
</protein>
<sequence>MRIDHVFDLPNLLAFVTFVGGWVLYSLVVDMSGIAHRGLSYRMNVQREAWMRTMLRRDLRMIDTAIMAGLQQGTGFFASSCIFAIGGCFALIGSAEQIATIVTDLPLEATFDRALVETKLLGLVTIFAYAFFKFGWAYRLFNYCTILIGAVPMRHDADADPRAADEAVRRALTMNRIAARHFNAGLRGIFFGLAYLGWFVGPGVLIGTTALVICILAHRQFLSDAVRSVGIDPPSKESP</sequence>
<dbReference type="InterPro" id="IPR006747">
    <property type="entry name" value="DUF599"/>
</dbReference>
<keyword evidence="1" id="KW-0812">Transmembrane</keyword>
<organism evidence="2 3">
    <name type="scientific">Aureimonas pseudogalii</name>
    <dbReference type="NCBI Taxonomy" id="1744844"/>
    <lineage>
        <taxon>Bacteria</taxon>
        <taxon>Pseudomonadati</taxon>
        <taxon>Pseudomonadota</taxon>
        <taxon>Alphaproteobacteria</taxon>
        <taxon>Hyphomicrobiales</taxon>
        <taxon>Aurantimonadaceae</taxon>
        <taxon>Aureimonas</taxon>
    </lineage>
</organism>
<dbReference type="EMBL" id="JACIEK010000006">
    <property type="protein sequence ID" value="MBB3998714.1"/>
    <property type="molecule type" value="Genomic_DNA"/>
</dbReference>
<proteinExistence type="predicted"/>
<reference evidence="2 3" key="1">
    <citation type="submission" date="2020-08" db="EMBL/GenBank/DDBJ databases">
        <title>Genomic Encyclopedia of Type Strains, Phase IV (KMG-IV): sequencing the most valuable type-strain genomes for metagenomic binning, comparative biology and taxonomic classification.</title>
        <authorList>
            <person name="Goeker M."/>
        </authorList>
    </citation>
    <scope>NUCLEOTIDE SEQUENCE [LARGE SCALE GENOMIC DNA]</scope>
    <source>
        <strain evidence="2 3">DSM 102238</strain>
    </source>
</reference>
<evidence type="ECO:0000313" key="3">
    <source>
        <dbReference type="Proteomes" id="UP000542776"/>
    </source>
</evidence>
<name>A0A7W6MJY3_9HYPH</name>
<gene>
    <name evidence="2" type="ORF">GGR04_002562</name>
</gene>
<feature type="transmembrane region" description="Helical" evidence="1">
    <location>
        <begin position="195"/>
        <end position="217"/>
    </location>
</feature>
<keyword evidence="1" id="KW-0472">Membrane</keyword>
<dbReference type="PANTHER" id="PTHR31881">
    <property type="match status" value="1"/>
</dbReference>
<accession>A0A7W6MJY3</accession>
<comment type="caution">
    <text evidence="2">The sequence shown here is derived from an EMBL/GenBank/DDBJ whole genome shotgun (WGS) entry which is preliminary data.</text>
</comment>
<feature type="transmembrane region" description="Helical" evidence="1">
    <location>
        <begin position="12"/>
        <end position="34"/>
    </location>
</feature>
<dbReference type="Proteomes" id="UP000542776">
    <property type="component" value="Unassembled WGS sequence"/>
</dbReference>
<feature type="transmembrane region" description="Helical" evidence="1">
    <location>
        <begin position="120"/>
        <end position="138"/>
    </location>
</feature>
<evidence type="ECO:0000256" key="1">
    <source>
        <dbReference type="SAM" id="Phobius"/>
    </source>
</evidence>
<evidence type="ECO:0000313" key="2">
    <source>
        <dbReference type="EMBL" id="MBB3998714.1"/>
    </source>
</evidence>
<dbReference type="Pfam" id="PF04654">
    <property type="entry name" value="DUF599"/>
    <property type="match status" value="1"/>
</dbReference>
<dbReference type="RefSeq" id="WP_183200244.1">
    <property type="nucleotide sequence ID" value="NZ_JACIEK010000006.1"/>
</dbReference>
<keyword evidence="3" id="KW-1185">Reference proteome</keyword>
<dbReference type="AlphaFoldDB" id="A0A7W6MJY3"/>